<dbReference type="Gene3D" id="3.40.250.10">
    <property type="entry name" value="Rhodanese-like domain"/>
    <property type="match status" value="1"/>
</dbReference>
<dbReference type="SUPFAM" id="SSF52821">
    <property type="entry name" value="Rhodanese/Cell cycle control phosphatase"/>
    <property type="match status" value="1"/>
</dbReference>
<dbReference type="RefSeq" id="WP_264487829.1">
    <property type="nucleotide sequence ID" value="NZ_JAPDDT010000005.1"/>
</dbReference>
<protein>
    <submittedName>
        <fullName evidence="3">Rhodanese-like domain-containing protein</fullName>
    </submittedName>
</protein>
<dbReference type="InterPro" id="IPR036873">
    <property type="entry name" value="Rhodanese-like_dom_sf"/>
</dbReference>
<feature type="chain" id="PRO_5045170755" evidence="1">
    <location>
        <begin position="19"/>
        <end position="124"/>
    </location>
</feature>
<evidence type="ECO:0000259" key="2">
    <source>
        <dbReference type="PROSITE" id="PS50206"/>
    </source>
</evidence>
<dbReference type="PROSITE" id="PS50206">
    <property type="entry name" value="RHODANESE_3"/>
    <property type="match status" value="1"/>
</dbReference>
<dbReference type="SMART" id="SM00450">
    <property type="entry name" value="RHOD"/>
    <property type="match status" value="1"/>
</dbReference>
<comment type="caution">
    <text evidence="3">The sequence shown here is derived from an EMBL/GenBank/DDBJ whole genome shotgun (WGS) entry which is preliminary data.</text>
</comment>
<sequence>MKLVVLLSSLALATSLPAADEPAPVKVEQVEKQLADGAQLLDVRTQEEWKEGHLKGAKLVPLAQDGFLDKAKAALDPKKPVLVYCKSGGRSAKAAKQLREAGFTVYDMAGGITAWQKAGKPVEK</sequence>
<keyword evidence="4" id="KW-1185">Reference proteome</keyword>
<feature type="signal peptide" evidence="1">
    <location>
        <begin position="1"/>
        <end position="18"/>
    </location>
</feature>
<keyword evidence="1" id="KW-0732">Signal</keyword>
<feature type="domain" description="Rhodanese" evidence="2">
    <location>
        <begin position="34"/>
        <end position="124"/>
    </location>
</feature>
<proteinExistence type="predicted"/>
<dbReference type="Pfam" id="PF00581">
    <property type="entry name" value="Rhodanese"/>
    <property type="match status" value="1"/>
</dbReference>
<evidence type="ECO:0000313" key="3">
    <source>
        <dbReference type="EMBL" id="MCW1923721.1"/>
    </source>
</evidence>
<dbReference type="PANTHER" id="PTHR43031">
    <property type="entry name" value="FAD-DEPENDENT OXIDOREDUCTASE"/>
    <property type="match status" value="1"/>
</dbReference>
<dbReference type="InterPro" id="IPR050229">
    <property type="entry name" value="GlpE_sulfurtransferase"/>
</dbReference>
<evidence type="ECO:0000313" key="4">
    <source>
        <dbReference type="Proteomes" id="UP001320876"/>
    </source>
</evidence>
<accession>A0ABT3GJS2</accession>
<gene>
    <name evidence="3" type="ORF">OKA05_14235</name>
</gene>
<evidence type="ECO:0000256" key="1">
    <source>
        <dbReference type="SAM" id="SignalP"/>
    </source>
</evidence>
<organism evidence="3 4">
    <name type="scientific">Luteolibacter arcticus</name>
    <dbReference type="NCBI Taxonomy" id="1581411"/>
    <lineage>
        <taxon>Bacteria</taxon>
        <taxon>Pseudomonadati</taxon>
        <taxon>Verrucomicrobiota</taxon>
        <taxon>Verrucomicrobiia</taxon>
        <taxon>Verrucomicrobiales</taxon>
        <taxon>Verrucomicrobiaceae</taxon>
        <taxon>Luteolibacter</taxon>
    </lineage>
</organism>
<dbReference type="Proteomes" id="UP001320876">
    <property type="component" value="Unassembled WGS sequence"/>
</dbReference>
<dbReference type="InterPro" id="IPR001763">
    <property type="entry name" value="Rhodanese-like_dom"/>
</dbReference>
<dbReference type="CDD" id="cd00158">
    <property type="entry name" value="RHOD"/>
    <property type="match status" value="1"/>
</dbReference>
<dbReference type="PANTHER" id="PTHR43031:SF1">
    <property type="entry name" value="PYRIDINE NUCLEOTIDE-DISULPHIDE OXIDOREDUCTASE"/>
    <property type="match status" value="1"/>
</dbReference>
<dbReference type="EMBL" id="JAPDDT010000005">
    <property type="protein sequence ID" value="MCW1923721.1"/>
    <property type="molecule type" value="Genomic_DNA"/>
</dbReference>
<reference evidence="3 4" key="1">
    <citation type="submission" date="2022-10" db="EMBL/GenBank/DDBJ databases">
        <title>Luteolibacter arcticus strain CCTCC AB 2014275, whole genome shotgun sequencing project.</title>
        <authorList>
            <person name="Zhao G."/>
            <person name="Shen L."/>
        </authorList>
    </citation>
    <scope>NUCLEOTIDE SEQUENCE [LARGE SCALE GENOMIC DNA]</scope>
    <source>
        <strain evidence="3 4">CCTCC AB 2014275</strain>
    </source>
</reference>
<name>A0ABT3GJS2_9BACT</name>